<name>A0A498L1D0_9EURY</name>
<dbReference type="AlphaFoldDB" id="A0A498L1D0"/>
<dbReference type="Gene3D" id="3.20.20.190">
    <property type="entry name" value="Phosphatidylinositol (PI) phosphodiesterase"/>
    <property type="match status" value="1"/>
</dbReference>
<dbReference type="PANTHER" id="PTHR46211">
    <property type="entry name" value="GLYCEROPHOSPHORYL DIESTER PHOSPHODIESTERASE"/>
    <property type="match status" value="1"/>
</dbReference>
<dbReference type="Proteomes" id="UP000289691">
    <property type="component" value="Unassembled WGS sequence"/>
</dbReference>
<dbReference type="InterPro" id="IPR030395">
    <property type="entry name" value="GP_PDE_dom"/>
</dbReference>
<feature type="domain" description="GP-PDE" evidence="1">
    <location>
        <begin position="1"/>
        <end position="223"/>
    </location>
</feature>
<dbReference type="GO" id="GO:0008081">
    <property type="term" value="F:phosphoric diester hydrolase activity"/>
    <property type="evidence" value="ECO:0007669"/>
    <property type="project" value="InterPro"/>
</dbReference>
<evidence type="ECO:0000313" key="3">
    <source>
        <dbReference type="Proteomes" id="UP000289691"/>
    </source>
</evidence>
<dbReference type="GO" id="GO:0006629">
    <property type="term" value="P:lipid metabolic process"/>
    <property type="evidence" value="ECO:0007669"/>
    <property type="project" value="InterPro"/>
</dbReference>
<comment type="caution">
    <text evidence="2">The sequence shown here is derived from an EMBL/GenBank/DDBJ whole genome shotgun (WGS) entry which is preliminary data.</text>
</comment>
<protein>
    <submittedName>
        <fullName evidence="2">Glycerophosphodiester phosphodiesterase</fullName>
    </submittedName>
</protein>
<accession>A0A498L1D0</accession>
<dbReference type="PANTHER" id="PTHR46211:SF14">
    <property type="entry name" value="GLYCEROPHOSPHODIESTER PHOSPHODIESTERASE"/>
    <property type="match status" value="1"/>
</dbReference>
<dbReference type="RefSeq" id="WP_129066958.1">
    <property type="nucleotide sequence ID" value="NZ_RDFA01000001.1"/>
</dbReference>
<dbReference type="InterPro" id="IPR017946">
    <property type="entry name" value="PLC-like_Pdiesterase_TIM-brl"/>
</dbReference>
<dbReference type="Pfam" id="PF03009">
    <property type="entry name" value="GDPD"/>
    <property type="match status" value="1"/>
</dbReference>
<reference evidence="2 3" key="1">
    <citation type="submission" date="2019-01" db="EMBL/GenBank/DDBJ databases">
        <title>Halorientalis sp. F13-25 a new haloarchaeum isolated from hypersaline water.</title>
        <authorList>
            <person name="Ana D.-V."/>
            <person name="Cristina S.-P."/>
            <person name="Antonio V."/>
        </authorList>
    </citation>
    <scope>NUCLEOTIDE SEQUENCE [LARGE SCALE GENOMIC DNA]</scope>
    <source>
        <strain evidence="2 3">F13-25</strain>
    </source>
</reference>
<dbReference type="PROSITE" id="PS51704">
    <property type="entry name" value="GP_PDE"/>
    <property type="match status" value="1"/>
</dbReference>
<dbReference type="EMBL" id="RDFA01000001">
    <property type="protein sequence ID" value="RXK51091.1"/>
    <property type="molecule type" value="Genomic_DNA"/>
</dbReference>
<organism evidence="2 3">
    <name type="scientific">Halorientalis pallida</name>
    <dbReference type="NCBI Taxonomy" id="2479928"/>
    <lineage>
        <taxon>Archaea</taxon>
        <taxon>Methanobacteriati</taxon>
        <taxon>Methanobacteriota</taxon>
        <taxon>Stenosarchaea group</taxon>
        <taxon>Halobacteria</taxon>
        <taxon>Halobacteriales</taxon>
        <taxon>Haloarculaceae</taxon>
        <taxon>Halorientalis</taxon>
    </lineage>
</organism>
<dbReference type="OrthoDB" id="19020at2157"/>
<evidence type="ECO:0000259" key="1">
    <source>
        <dbReference type="PROSITE" id="PS51704"/>
    </source>
</evidence>
<dbReference type="SUPFAM" id="SSF51695">
    <property type="entry name" value="PLC-like phosphodiesterases"/>
    <property type="match status" value="1"/>
</dbReference>
<sequence>MRLVAHRGFDEQYSANTVAAIEGAIPRADMIELDIRRCASGELVVAHDALVDIDLDGIDQVDELTASELAALDAHNGEGIQTLGAVLDSIPADVGVNLELKDPEITEQALSMAESTPHEVIISSFDPEALRGVHPETRADVELAYVLGVTPNDDLAVAKNLDCGYVHPNAWLCLLTGVVDDAHDAGLGVNAWTVDSRPGAWALERRGVDGLIASSPHVTGWIE</sequence>
<proteinExistence type="predicted"/>
<gene>
    <name evidence="2" type="ORF">EAF64_00105</name>
</gene>
<evidence type="ECO:0000313" key="2">
    <source>
        <dbReference type="EMBL" id="RXK51091.1"/>
    </source>
</evidence>
<keyword evidence="3" id="KW-1185">Reference proteome</keyword>
<dbReference type="CDD" id="cd08556">
    <property type="entry name" value="GDPD"/>
    <property type="match status" value="1"/>
</dbReference>